<dbReference type="AlphaFoldDB" id="A0A8J7JCB5"/>
<name>A0A8J7JCB5_9BACT</name>
<feature type="transmembrane region" description="Helical" evidence="6">
    <location>
        <begin position="189"/>
        <end position="211"/>
    </location>
</feature>
<evidence type="ECO:0000256" key="2">
    <source>
        <dbReference type="ARBA" id="ARBA00009773"/>
    </source>
</evidence>
<feature type="transmembrane region" description="Helical" evidence="6">
    <location>
        <begin position="6"/>
        <end position="36"/>
    </location>
</feature>
<evidence type="ECO:0000256" key="5">
    <source>
        <dbReference type="ARBA" id="ARBA00023136"/>
    </source>
</evidence>
<organism evidence="7 8">
    <name type="scientific">Geomesophilobacter sediminis</name>
    <dbReference type="NCBI Taxonomy" id="2798584"/>
    <lineage>
        <taxon>Bacteria</taxon>
        <taxon>Pseudomonadati</taxon>
        <taxon>Thermodesulfobacteriota</taxon>
        <taxon>Desulfuromonadia</taxon>
        <taxon>Geobacterales</taxon>
        <taxon>Geobacteraceae</taxon>
        <taxon>Geomesophilobacter</taxon>
    </lineage>
</organism>
<sequence length="328" mass="35237">MTRPIIASYILAVVATLLVLYLHLLPAVIAGLAVHVMTSWLAARLPATWSGKAQRTAVIIFALLVALILLGAGLGLWSFLRDNDLSSLLNSAAGALDNVRRTLPPQYTQAIPSSVDDLRQQVSTLMRQHGSRLTQVGMEGVRGTAHILIGMILGGVVSLHRFKEAGAPPFSRALHDRLSFLNESFAKVLFAQVTISLLNTALTAIYLFAILPLFGIQLPMRMVLVAITFICGLLPVVGNLISNVVIVLISVGTSPMAGLGSVIFLLAIHKLEYFTNAKIVGGRVHAESWELLCSMVLFEAMFGLTGLIAAPFLYAWLKAELTATGMVS</sequence>
<dbReference type="Pfam" id="PF01594">
    <property type="entry name" value="AI-2E_transport"/>
    <property type="match status" value="1"/>
</dbReference>
<evidence type="ECO:0000313" key="8">
    <source>
        <dbReference type="Proteomes" id="UP000636888"/>
    </source>
</evidence>
<evidence type="ECO:0000256" key="1">
    <source>
        <dbReference type="ARBA" id="ARBA00004141"/>
    </source>
</evidence>
<keyword evidence="3 6" id="KW-0812">Transmembrane</keyword>
<keyword evidence="4 6" id="KW-1133">Transmembrane helix</keyword>
<dbReference type="InterPro" id="IPR002549">
    <property type="entry name" value="AI-2E-like"/>
</dbReference>
<comment type="similarity">
    <text evidence="2">Belongs to the autoinducer-2 exporter (AI-2E) (TC 2.A.86) family.</text>
</comment>
<evidence type="ECO:0000256" key="3">
    <source>
        <dbReference type="ARBA" id="ARBA00022692"/>
    </source>
</evidence>
<feature type="transmembrane region" description="Helical" evidence="6">
    <location>
        <begin position="223"/>
        <end position="241"/>
    </location>
</feature>
<dbReference type="RefSeq" id="WP_199383867.1">
    <property type="nucleotide sequence ID" value="NZ_JAEMHM010000007.1"/>
</dbReference>
<accession>A0A8J7JCB5</accession>
<comment type="caution">
    <text evidence="7">The sequence shown here is derived from an EMBL/GenBank/DDBJ whole genome shotgun (WGS) entry which is preliminary data.</text>
</comment>
<feature type="transmembrane region" description="Helical" evidence="6">
    <location>
        <begin position="289"/>
        <end position="317"/>
    </location>
</feature>
<gene>
    <name evidence="7" type="ORF">JFN93_09650</name>
</gene>
<dbReference type="GO" id="GO:0016020">
    <property type="term" value="C:membrane"/>
    <property type="evidence" value="ECO:0007669"/>
    <property type="project" value="UniProtKB-SubCell"/>
</dbReference>
<dbReference type="Proteomes" id="UP000636888">
    <property type="component" value="Unassembled WGS sequence"/>
</dbReference>
<reference evidence="7" key="1">
    <citation type="submission" date="2020-12" db="EMBL/GenBank/DDBJ databases">
        <title>Geomonas sp. Red875, isolated from river sediment.</title>
        <authorList>
            <person name="Xu Z."/>
            <person name="Zhang Z."/>
            <person name="Masuda Y."/>
            <person name="Itoh H."/>
            <person name="Senoo K."/>
        </authorList>
    </citation>
    <scope>NUCLEOTIDE SEQUENCE</scope>
    <source>
        <strain evidence="7">Red875</strain>
    </source>
</reference>
<keyword evidence="5 6" id="KW-0472">Membrane</keyword>
<proteinExistence type="inferred from homology"/>
<protein>
    <submittedName>
        <fullName evidence="7">AI-2E family transporter</fullName>
    </submittedName>
</protein>
<feature type="transmembrane region" description="Helical" evidence="6">
    <location>
        <begin position="247"/>
        <end position="268"/>
    </location>
</feature>
<dbReference type="EMBL" id="JAEMHM010000007">
    <property type="protein sequence ID" value="MBJ6724971.1"/>
    <property type="molecule type" value="Genomic_DNA"/>
</dbReference>
<feature type="transmembrane region" description="Helical" evidence="6">
    <location>
        <begin position="57"/>
        <end position="80"/>
    </location>
</feature>
<keyword evidence="8" id="KW-1185">Reference proteome</keyword>
<evidence type="ECO:0000256" key="6">
    <source>
        <dbReference type="SAM" id="Phobius"/>
    </source>
</evidence>
<comment type="subcellular location">
    <subcellularLocation>
        <location evidence="1">Membrane</location>
        <topology evidence="1">Multi-pass membrane protein</topology>
    </subcellularLocation>
</comment>
<evidence type="ECO:0000313" key="7">
    <source>
        <dbReference type="EMBL" id="MBJ6724971.1"/>
    </source>
</evidence>
<evidence type="ECO:0000256" key="4">
    <source>
        <dbReference type="ARBA" id="ARBA00022989"/>
    </source>
</evidence>